<feature type="compositionally biased region" description="Gly residues" evidence="1">
    <location>
        <begin position="226"/>
        <end position="236"/>
    </location>
</feature>
<dbReference type="AlphaFoldDB" id="A0A0Q3G6A2"/>
<dbReference type="EnsemblPlants" id="KQK06903">
    <property type="protein sequence ID" value="KQK06903"/>
    <property type="gene ID" value="BRADI_2g31166v3"/>
</dbReference>
<reference evidence="2 3" key="1">
    <citation type="journal article" date="2010" name="Nature">
        <title>Genome sequencing and analysis of the model grass Brachypodium distachyon.</title>
        <authorList>
            <consortium name="International Brachypodium Initiative"/>
        </authorList>
    </citation>
    <scope>NUCLEOTIDE SEQUENCE [LARGE SCALE GENOMIC DNA]</scope>
    <source>
        <strain evidence="2 3">Bd21</strain>
    </source>
</reference>
<feature type="compositionally biased region" description="Basic and acidic residues" evidence="1">
    <location>
        <begin position="204"/>
        <end position="223"/>
    </location>
</feature>
<feature type="compositionally biased region" description="Basic and acidic residues" evidence="1">
    <location>
        <begin position="266"/>
        <end position="280"/>
    </location>
</feature>
<protein>
    <submittedName>
        <fullName evidence="2 3">Uncharacterized protein</fullName>
    </submittedName>
</protein>
<dbReference type="InParanoid" id="A0A0Q3G6A2"/>
<feature type="region of interest" description="Disordered" evidence="1">
    <location>
        <begin position="147"/>
        <end position="280"/>
    </location>
</feature>
<evidence type="ECO:0000313" key="4">
    <source>
        <dbReference type="Proteomes" id="UP000008810"/>
    </source>
</evidence>
<keyword evidence="4" id="KW-1185">Reference proteome</keyword>
<dbReference type="PANTHER" id="PTHR36479:SF11">
    <property type="entry name" value="NPH3 DOMAIN-CONTAINING PROTEIN"/>
    <property type="match status" value="1"/>
</dbReference>
<gene>
    <name evidence="2" type="ORF">BRADI_2g31166v3</name>
</gene>
<feature type="compositionally biased region" description="Acidic residues" evidence="1">
    <location>
        <begin position="174"/>
        <end position="195"/>
    </location>
</feature>
<accession>A0A0Q3G6A2</accession>
<evidence type="ECO:0000313" key="2">
    <source>
        <dbReference type="EMBL" id="KQK06903.1"/>
    </source>
</evidence>
<evidence type="ECO:0000256" key="1">
    <source>
        <dbReference type="SAM" id="MobiDB-lite"/>
    </source>
</evidence>
<feature type="compositionally biased region" description="Acidic residues" evidence="1">
    <location>
        <begin position="246"/>
        <end position="256"/>
    </location>
</feature>
<dbReference type="ExpressionAtlas" id="A0A0Q3G6A2">
    <property type="expression patterns" value="baseline and differential"/>
</dbReference>
<reference evidence="2" key="2">
    <citation type="submission" date="2017-06" db="EMBL/GenBank/DDBJ databases">
        <title>WGS assembly of Brachypodium distachyon.</title>
        <authorList>
            <consortium name="The International Brachypodium Initiative"/>
            <person name="Lucas S."/>
            <person name="Harmon-Smith M."/>
            <person name="Lail K."/>
            <person name="Tice H."/>
            <person name="Grimwood J."/>
            <person name="Bruce D."/>
            <person name="Barry K."/>
            <person name="Shu S."/>
            <person name="Lindquist E."/>
            <person name="Wang M."/>
            <person name="Pitluck S."/>
            <person name="Vogel J.P."/>
            <person name="Garvin D.F."/>
            <person name="Mockler T.C."/>
            <person name="Schmutz J."/>
            <person name="Rokhsar D."/>
            <person name="Bevan M.W."/>
        </authorList>
    </citation>
    <scope>NUCLEOTIDE SEQUENCE</scope>
    <source>
        <strain evidence="2">Bd21</strain>
    </source>
</reference>
<feature type="compositionally biased region" description="Acidic residues" evidence="1">
    <location>
        <begin position="473"/>
        <end position="483"/>
    </location>
</feature>
<organism evidence="2">
    <name type="scientific">Brachypodium distachyon</name>
    <name type="common">Purple false brome</name>
    <name type="synonym">Trachynia distachya</name>
    <dbReference type="NCBI Taxonomy" id="15368"/>
    <lineage>
        <taxon>Eukaryota</taxon>
        <taxon>Viridiplantae</taxon>
        <taxon>Streptophyta</taxon>
        <taxon>Embryophyta</taxon>
        <taxon>Tracheophyta</taxon>
        <taxon>Spermatophyta</taxon>
        <taxon>Magnoliopsida</taxon>
        <taxon>Liliopsida</taxon>
        <taxon>Poales</taxon>
        <taxon>Poaceae</taxon>
        <taxon>BOP clade</taxon>
        <taxon>Pooideae</taxon>
        <taxon>Stipodae</taxon>
        <taxon>Brachypodieae</taxon>
        <taxon>Brachypodium</taxon>
    </lineage>
</organism>
<evidence type="ECO:0000313" key="3">
    <source>
        <dbReference type="EnsemblPlants" id="KQK06903"/>
    </source>
</evidence>
<name>A0A0Q3G6A2_BRADI</name>
<dbReference type="OrthoDB" id="669288at2759"/>
<feature type="region of interest" description="Disordered" evidence="1">
    <location>
        <begin position="431"/>
        <end position="483"/>
    </location>
</feature>
<proteinExistence type="predicted"/>
<dbReference type="Proteomes" id="UP000008810">
    <property type="component" value="Chromosome 2"/>
</dbReference>
<dbReference type="PANTHER" id="PTHR36479">
    <property type="entry name" value="ULP_PROTEASE DOMAIN-CONTAINING PROTEIN"/>
    <property type="match status" value="1"/>
</dbReference>
<reference evidence="3" key="3">
    <citation type="submission" date="2018-08" db="UniProtKB">
        <authorList>
            <consortium name="EnsemblPlants"/>
        </authorList>
    </citation>
    <scope>IDENTIFICATION</scope>
    <source>
        <strain evidence="3">cv. Bd21</strain>
    </source>
</reference>
<sequence>MEFTPFLHINTTKLHNKAMDWLASCYDSSARCLLILAKGRIPMTEGSVYNALGCPRAPLHSQVNIMLKDMTESGDRFKRLALMYIMSTILAPTTSTRISNRCYPVLERKKVETLVGQFASGMTCLLDNLVQGWTGLTPPESEEMARRFGTVTGGAPTRSRTARGRFEGYNYPSDIDDEDEQVQDSGESSDSDDDSPCNPGGGEGEGKKDGDNEDGGMGRDNAHEGQGSGNDGGGNNYDGSGRNDNDEAAPNDEPGDESGGGGGRGEAGDRDKGTMDAVHREITKIVAGELNLKRKRAPRAHIKKQSADQARAHASVCRTNSIFDRLRSQLRAQKEADPNVADGHTVDDPKVADPKAAYHKAADGHTVVAASAPIGSAVRHVLIASPDPGVVTASGSRPVDAASPAVGTASRPVEIVSPVVGSEARPVNIVSPAAPSARPEPLPLKPGGVSVSGQAGAPGGELIDELSPTGQEAMEELSDTSPT</sequence>
<dbReference type="Gramene" id="KQK06903">
    <property type="protein sequence ID" value="KQK06903"/>
    <property type="gene ID" value="BRADI_2g31166v3"/>
</dbReference>
<dbReference type="EMBL" id="CM000881">
    <property type="protein sequence ID" value="KQK06903.1"/>
    <property type="molecule type" value="Genomic_DNA"/>
</dbReference>